<reference evidence="1 2" key="1">
    <citation type="journal article" date="2012" name="J. Bacteriol.">
        <title>Draft Genome Sequence of Mesorhizobium alhagi CCNWXJ12-2T, a Novel Salt-Resistant Species Isolated from the Desert of Northwestern China.</title>
        <authorList>
            <person name="Zhou M."/>
            <person name="Chen W."/>
            <person name="Chen H."/>
            <person name="Wei G."/>
        </authorList>
    </citation>
    <scope>NUCLEOTIDE SEQUENCE [LARGE SCALE GENOMIC DNA]</scope>
    <source>
        <strain evidence="1 2">CCNWXJ12-2</strain>
    </source>
</reference>
<dbReference type="EMBL" id="AHAM01000281">
    <property type="protein sequence ID" value="EHK53185.1"/>
    <property type="molecule type" value="Genomic_DNA"/>
</dbReference>
<dbReference type="Proteomes" id="UP000003250">
    <property type="component" value="Unassembled WGS sequence"/>
</dbReference>
<evidence type="ECO:0000313" key="1">
    <source>
        <dbReference type="EMBL" id="EHK53185.1"/>
    </source>
</evidence>
<organism evidence="1 2">
    <name type="scientific">Mesorhizobium alhagi CCNWXJ12-2</name>
    <dbReference type="NCBI Taxonomy" id="1107882"/>
    <lineage>
        <taxon>Bacteria</taxon>
        <taxon>Pseudomonadati</taxon>
        <taxon>Pseudomonadota</taxon>
        <taxon>Alphaproteobacteria</taxon>
        <taxon>Hyphomicrobiales</taxon>
        <taxon>Phyllobacteriaceae</taxon>
        <taxon>Allomesorhizobium</taxon>
    </lineage>
</organism>
<dbReference type="Pfam" id="PF06666">
    <property type="entry name" value="DUF1173"/>
    <property type="match status" value="1"/>
</dbReference>
<gene>
    <name evidence="1" type="ORF">MAXJ12_31512</name>
</gene>
<dbReference type="PATRIC" id="fig|1107882.3.peg.6099"/>
<keyword evidence="2" id="KW-1185">Reference proteome</keyword>
<evidence type="ECO:0000313" key="2">
    <source>
        <dbReference type="Proteomes" id="UP000003250"/>
    </source>
</evidence>
<evidence type="ECO:0008006" key="3">
    <source>
        <dbReference type="Google" id="ProtNLM"/>
    </source>
</evidence>
<dbReference type="AlphaFoldDB" id="H0I1G5"/>
<protein>
    <recommendedName>
        <fullName evidence="3">DUF1173 domain-containing protein</fullName>
    </recommendedName>
</protein>
<proteinExistence type="predicted"/>
<accession>H0I1G5</accession>
<name>H0I1G5_9HYPH</name>
<sequence>MEAMRRYRIGSAIFEDDAAAMRPALREAYEYRQRPLCLCRDTGIAMYIARMGDQFLIKRMPLSGGDHDPACASYEPPYELSGLGTLMGTAIQLDPSSGLAALKLDFSLSRTGSRAAPVASGENHETARNDVKRLTLRGLLHYLWHEAELTAWTSRWAGKRHWWNVHWHLVEAGKQMTVKGAPLSDILFVPEPFRSANKAAIEQRRATALAAALPPKSGPRKLMVLVGEVKEFAPARTGQKMVVKHMPGFVFLIDDSLHRRIQARFENEIALRGVDDSSHLMAIATFGLNTAGLAVVEEIALMVVSENWIPYESVHEKKLVDALAVSRERSLKGLRYNFASDRPIAAAMIPQHRPRPVVLYIVPAHASDQYDAGLDELIASRPEMDAWIWRTGEGEMPPLPVR</sequence>
<dbReference type="InterPro" id="IPR009553">
    <property type="entry name" value="DUF1173"/>
</dbReference>